<protein>
    <submittedName>
        <fullName evidence="2">Uncharacterized protein</fullName>
    </submittedName>
</protein>
<accession>A0A1M4S292</accession>
<keyword evidence="3" id="KW-1185">Reference proteome</keyword>
<dbReference type="Proteomes" id="UP000184291">
    <property type="component" value="Unassembled WGS sequence"/>
</dbReference>
<organism evidence="2 3">
    <name type="scientific">Actinomyces glycerinitolerans</name>
    <dbReference type="NCBI Taxonomy" id="1892869"/>
    <lineage>
        <taxon>Bacteria</taxon>
        <taxon>Bacillati</taxon>
        <taxon>Actinomycetota</taxon>
        <taxon>Actinomycetes</taxon>
        <taxon>Actinomycetales</taxon>
        <taxon>Actinomycetaceae</taxon>
        <taxon>Actinomyces</taxon>
    </lineage>
</organism>
<proteinExistence type="predicted"/>
<feature type="compositionally biased region" description="Basic and acidic residues" evidence="1">
    <location>
        <begin position="632"/>
        <end position="643"/>
    </location>
</feature>
<name>A0A1M4S292_9ACTO</name>
<evidence type="ECO:0000256" key="1">
    <source>
        <dbReference type="SAM" id="MobiDB-lite"/>
    </source>
</evidence>
<dbReference type="EMBL" id="FQTT01000013">
    <property type="protein sequence ID" value="SHE26308.1"/>
    <property type="molecule type" value="Genomic_DNA"/>
</dbReference>
<dbReference type="STRING" id="1892869.ACGLYG10_2558"/>
<dbReference type="AlphaFoldDB" id="A0A1M4S292"/>
<dbReference type="RefSeq" id="WP_073332619.1">
    <property type="nucleotide sequence ID" value="NZ_FQTT01000013.1"/>
</dbReference>
<dbReference type="OrthoDB" id="3247021at2"/>
<evidence type="ECO:0000313" key="2">
    <source>
        <dbReference type="EMBL" id="SHE26308.1"/>
    </source>
</evidence>
<evidence type="ECO:0000313" key="3">
    <source>
        <dbReference type="Proteomes" id="UP000184291"/>
    </source>
</evidence>
<sequence>MTLVKVNIEDLRSAATSLSGLADSVEDLYDTSASEGRRLYLSTSSLAEVPGYVESLQDESTFLSAKVDWIVLINSDSEGNLPESGEVSYEVDGEDPDTLEEMETALGEAIASLGTDIATSDYEKGDPRLETLSKYLDTWGGNENVNAALFSSLGPDGTLALTEAVGNHAGLTYSASDSEREMAQKTLAQLKEGLEIATKQWEPDYAQQFGADLVEAAACPDPDSSYYRLENRNESLTYLLYDTTAGNKFILGTAEKMDELQHEADERGMPSPWNWGTPSRFLPAMINEADEAWALDIPSIIMHDLGGHPYASYEFFSGDDGRVDYWAGQYAYDSGDLSGIAAALDSASTPPYLMRAHKQETASIAARGLEALTGRDDFGVERSQRGVEGAQSLEHILETYMDSLVDTYADSLSRPGGSDLTYDLTTAAGQTIADSPWFSEETLDAVLGVVGRDGQALIDLRTAVNSAELKSVPQGTTRDQLTVIANDWGATEGSIANAIGTGAIDAEKSNDEYAQAWIDLAGKPASELAGLVKTFAPPGTTKGAGWASDALINHLQQEASNTWASNADAETDRQEVIADEAYRSYMRRLLWAADTAGLNGYQDPNSGQELNSDSITSVQEPDGTYRLITPQEYERLSDEDKATADTQLESLAKSADGMGTASANVKTHFDQQFQERYS</sequence>
<feature type="compositionally biased region" description="Polar residues" evidence="1">
    <location>
        <begin position="602"/>
        <end position="619"/>
    </location>
</feature>
<feature type="compositionally biased region" description="Polar residues" evidence="1">
    <location>
        <begin position="661"/>
        <end position="678"/>
    </location>
</feature>
<gene>
    <name evidence="2" type="ORF">ACGLYG10_2558</name>
</gene>
<reference evidence="3" key="1">
    <citation type="submission" date="2016-09" db="EMBL/GenBank/DDBJ databases">
        <authorList>
            <person name="Strepis N."/>
        </authorList>
    </citation>
    <scope>NUCLEOTIDE SEQUENCE [LARGE SCALE GENOMIC DNA]</scope>
</reference>
<feature type="region of interest" description="Disordered" evidence="1">
    <location>
        <begin position="602"/>
        <end position="678"/>
    </location>
</feature>